<keyword evidence="1" id="KW-1133">Transmembrane helix</keyword>
<accession>A0A4Y2AYC8</accession>
<dbReference type="Proteomes" id="UP000499080">
    <property type="component" value="Unassembled WGS sequence"/>
</dbReference>
<evidence type="ECO:0000256" key="1">
    <source>
        <dbReference type="SAM" id="Phobius"/>
    </source>
</evidence>
<evidence type="ECO:0000313" key="3">
    <source>
        <dbReference type="Proteomes" id="UP000499080"/>
    </source>
</evidence>
<name>A0A4Y2AYC8_ARAVE</name>
<proteinExistence type="predicted"/>
<dbReference type="EMBL" id="BGPR01000039">
    <property type="protein sequence ID" value="GBL84778.1"/>
    <property type="molecule type" value="Genomic_DNA"/>
</dbReference>
<feature type="transmembrane region" description="Helical" evidence="1">
    <location>
        <begin position="87"/>
        <end position="109"/>
    </location>
</feature>
<organism evidence="2 3">
    <name type="scientific">Araneus ventricosus</name>
    <name type="common">Orbweaver spider</name>
    <name type="synonym">Epeira ventricosa</name>
    <dbReference type="NCBI Taxonomy" id="182803"/>
    <lineage>
        <taxon>Eukaryota</taxon>
        <taxon>Metazoa</taxon>
        <taxon>Ecdysozoa</taxon>
        <taxon>Arthropoda</taxon>
        <taxon>Chelicerata</taxon>
        <taxon>Arachnida</taxon>
        <taxon>Araneae</taxon>
        <taxon>Araneomorphae</taxon>
        <taxon>Entelegynae</taxon>
        <taxon>Araneoidea</taxon>
        <taxon>Araneidae</taxon>
        <taxon>Araneus</taxon>
    </lineage>
</organism>
<keyword evidence="3" id="KW-1185">Reference proteome</keyword>
<keyword evidence="1" id="KW-0472">Membrane</keyword>
<keyword evidence="1" id="KW-0812">Transmembrane</keyword>
<dbReference type="AlphaFoldDB" id="A0A4Y2AYC8"/>
<protein>
    <submittedName>
        <fullName evidence="2">Uncharacterized protein</fullName>
    </submittedName>
</protein>
<evidence type="ECO:0000313" key="2">
    <source>
        <dbReference type="EMBL" id="GBL84778.1"/>
    </source>
</evidence>
<gene>
    <name evidence="2" type="ORF">AVEN_93819_1</name>
</gene>
<sequence length="127" mass="14704">MRMLFAIYNSQITPDQSLQYDRTPPHAPVPDAIKATETVEWRWDKLFDTTAENTIICHIIGDRAPQISSTVMHKFGYLSEYWHNIRLNLAVIINCHIFCIVCGIINEFIEQFFSINYPETPSALDIN</sequence>
<comment type="caution">
    <text evidence="2">The sequence shown here is derived from an EMBL/GenBank/DDBJ whole genome shotgun (WGS) entry which is preliminary data.</text>
</comment>
<reference evidence="2 3" key="1">
    <citation type="journal article" date="2019" name="Sci. Rep.">
        <title>Orb-weaving spider Araneus ventricosus genome elucidates the spidroin gene catalogue.</title>
        <authorList>
            <person name="Kono N."/>
            <person name="Nakamura H."/>
            <person name="Ohtoshi R."/>
            <person name="Moran D.A.P."/>
            <person name="Shinohara A."/>
            <person name="Yoshida Y."/>
            <person name="Fujiwara M."/>
            <person name="Mori M."/>
            <person name="Tomita M."/>
            <person name="Arakawa K."/>
        </authorList>
    </citation>
    <scope>NUCLEOTIDE SEQUENCE [LARGE SCALE GENOMIC DNA]</scope>
</reference>